<evidence type="ECO:0000256" key="7">
    <source>
        <dbReference type="SAM" id="SignalP"/>
    </source>
</evidence>
<dbReference type="STRING" id="61395.A0A1Y1VY41"/>
<keyword evidence="9" id="KW-1185">Reference proteome</keyword>
<dbReference type="AlphaFoldDB" id="A0A1Y1VY41"/>
<dbReference type="InterPro" id="IPR008952">
    <property type="entry name" value="Tetraspanin_EC2_sf"/>
</dbReference>
<dbReference type="Pfam" id="PF00335">
    <property type="entry name" value="Tetraspanin"/>
    <property type="match status" value="1"/>
</dbReference>
<dbReference type="Proteomes" id="UP000193922">
    <property type="component" value="Unassembled WGS sequence"/>
</dbReference>
<feature type="region of interest" description="Disordered" evidence="5">
    <location>
        <begin position="255"/>
        <end position="289"/>
    </location>
</feature>
<protein>
    <recommendedName>
        <fullName evidence="10">Tetraspanin Tsp3</fullName>
    </recommendedName>
</protein>
<comment type="subcellular location">
    <subcellularLocation>
        <location evidence="1">Membrane</location>
        <topology evidence="1">Multi-pass membrane protein</topology>
    </subcellularLocation>
</comment>
<keyword evidence="2 6" id="KW-0812">Transmembrane</keyword>
<keyword evidence="7" id="KW-0732">Signal</keyword>
<evidence type="ECO:0000313" key="8">
    <source>
        <dbReference type="EMBL" id="ORX66181.1"/>
    </source>
</evidence>
<evidence type="ECO:0000313" key="9">
    <source>
        <dbReference type="Proteomes" id="UP000193922"/>
    </source>
</evidence>
<evidence type="ECO:0000256" key="6">
    <source>
        <dbReference type="SAM" id="Phobius"/>
    </source>
</evidence>
<evidence type="ECO:0000256" key="3">
    <source>
        <dbReference type="ARBA" id="ARBA00022989"/>
    </source>
</evidence>
<evidence type="ECO:0000256" key="5">
    <source>
        <dbReference type="SAM" id="MobiDB-lite"/>
    </source>
</evidence>
<evidence type="ECO:0000256" key="2">
    <source>
        <dbReference type="ARBA" id="ARBA00022692"/>
    </source>
</evidence>
<proteinExistence type="predicted"/>
<accession>A0A1Y1VY41</accession>
<feature type="compositionally biased region" description="Gly residues" evidence="5">
    <location>
        <begin position="272"/>
        <end position="281"/>
    </location>
</feature>
<dbReference type="RefSeq" id="XP_040740208.1">
    <property type="nucleotide sequence ID" value="XM_040885786.1"/>
</dbReference>
<comment type="caution">
    <text evidence="8">The sequence shown here is derived from an EMBL/GenBank/DDBJ whole genome shotgun (WGS) entry which is preliminary data.</text>
</comment>
<feature type="transmembrane region" description="Helical" evidence="6">
    <location>
        <begin position="126"/>
        <end position="149"/>
    </location>
</feature>
<evidence type="ECO:0000256" key="4">
    <source>
        <dbReference type="ARBA" id="ARBA00023136"/>
    </source>
</evidence>
<evidence type="ECO:0008006" key="10">
    <source>
        <dbReference type="Google" id="ProtNLM"/>
    </source>
</evidence>
<name>A0A1Y1VY41_9FUNG</name>
<gene>
    <name evidence="8" type="ORF">DL89DRAFT_260475</name>
</gene>
<feature type="transmembrane region" description="Helical" evidence="6">
    <location>
        <begin position="28"/>
        <end position="47"/>
    </location>
</feature>
<dbReference type="OrthoDB" id="71600at2759"/>
<feature type="region of interest" description="Disordered" evidence="5">
    <location>
        <begin position="210"/>
        <end position="242"/>
    </location>
</feature>
<dbReference type="GO" id="GO:0016020">
    <property type="term" value="C:membrane"/>
    <property type="evidence" value="ECO:0007669"/>
    <property type="project" value="UniProtKB-SubCell"/>
</dbReference>
<dbReference type="InterPro" id="IPR018499">
    <property type="entry name" value="Tetraspanin/Peripherin"/>
</dbReference>
<dbReference type="SUPFAM" id="SSF48652">
    <property type="entry name" value="Tetraspanin"/>
    <property type="match status" value="1"/>
</dbReference>
<reference evidence="8 9" key="1">
    <citation type="submission" date="2016-07" db="EMBL/GenBank/DDBJ databases">
        <title>Pervasive Adenine N6-methylation of Active Genes in Fungi.</title>
        <authorList>
            <consortium name="DOE Joint Genome Institute"/>
            <person name="Mondo S.J."/>
            <person name="Dannebaum R.O."/>
            <person name="Kuo R.C."/>
            <person name="Labutti K."/>
            <person name="Haridas S."/>
            <person name="Kuo A."/>
            <person name="Salamov A."/>
            <person name="Ahrendt S.R."/>
            <person name="Lipzen A."/>
            <person name="Sullivan W."/>
            <person name="Andreopoulos W.B."/>
            <person name="Clum A."/>
            <person name="Lindquist E."/>
            <person name="Daum C."/>
            <person name="Ramamoorthy G.K."/>
            <person name="Gryganskyi A."/>
            <person name="Culley D."/>
            <person name="Magnuson J.K."/>
            <person name="James T.Y."/>
            <person name="O'Malley M.A."/>
            <person name="Stajich J.E."/>
            <person name="Spatafora J.W."/>
            <person name="Visel A."/>
            <person name="Grigoriev I.V."/>
        </authorList>
    </citation>
    <scope>NUCLEOTIDE SEQUENCE [LARGE SCALE GENOMIC DNA]</scope>
    <source>
        <strain evidence="8 9">ATCC 12442</strain>
    </source>
</reference>
<evidence type="ECO:0000256" key="1">
    <source>
        <dbReference type="ARBA" id="ARBA00004141"/>
    </source>
</evidence>
<keyword evidence="4 6" id="KW-0472">Membrane</keyword>
<dbReference type="EMBL" id="MCFD01000017">
    <property type="protein sequence ID" value="ORX66181.1"/>
    <property type="molecule type" value="Genomic_DNA"/>
</dbReference>
<feature type="signal peptide" evidence="7">
    <location>
        <begin position="1"/>
        <end position="18"/>
    </location>
</feature>
<organism evidence="8 9">
    <name type="scientific">Linderina pennispora</name>
    <dbReference type="NCBI Taxonomy" id="61395"/>
    <lineage>
        <taxon>Eukaryota</taxon>
        <taxon>Fungi</taxon>
        <taxon>Fungi incertae sedis</taxon>
        <taxon>Zoopagomycota</taxon>
        <taxon>Kickxellomycotina</taxon>
        <taxon>Kickxellomycetes</taxon>
        <taxon>Kickxellales</taxon>
        <taxon>Kickxellaceae</taxon>
        <taxon>Linderina</taxon>
    </lineage>
</organism>
<dbReference type="GeneID" id="63802434"/>
<feature type="chain" id="PRO_5012395199" description="Tetraspanin Tsp3" evidence="7">
    <location>
        <begin position="19"/>
        <end position="289"/>
    </location>
</feature>
<keyword evidence="3 6" id="KW-1133">Transmembrane helix</keyword>
<sequence length="289" mass="31591">MILALGLLTMTGAHLALAGVLAKHWPYIAAFIGYSVLVLSGALKIAFTTMTVPATIESDFRSTWEGMYEHNKFRLYHIERAYGCCGFMNATDHAVPKVCKKSPEFGYEEGCFQFLKHETQVQWARAFAWTMGAALAQLVLLGIGAFVYARAGNGLHLDDEQEEYAPQDPERGWFVPERQAEREFLQQQQAGSITPTTDAPAVATLQVAVPGPLTQSPDPPQLSVIPTGLPAESQDAPPQKGNGIKLPEQIVRSSHGLIDHFYRHRTEKAENGGRGSSGGGKQVLQDGQR</sequence>